<gene>
    <name evidence="1" type="ORF">KDK67_09750</name>
</gene>
<accession>A0A9E4ZGI5</accession>
<dbReference type="EMBL" id="JAGSOI010000041">
    <property type="protein sequence ID" value="MCM1987262.1"/>
    <property type="molecule type" value="Genomic_DNA"/>
</dbReference>
<protein>
    <submittedName>
        <fullName evidence="1">Uncharacterized protein</fullName>
    </submittedName>
</protein>
<sequence>MNIPDTTKYTYDHKKKTLHIEHQIPAAESEENEVGTCSKCRSPIVSLSYHAIDKEFIIVGKCTKCGKLTANIYDQDWNWVSEIPNSHFSRYVAKAGTSTPMKNEVEEGQQLSGLELLESIPEKQLHTVFSSTEITAMFARAKGESCVRQYLYNARKKYQKFEDIFGFKIEV</sequence>
<keyword evidence="2" id="KW-1185">Reference proteome</keyword>
<dbReference type="AlphaFoldDB" id="A0A9E4ZGI5"/>
<name>A0A9E4ZGI5_9EURY</name>
<dbReference type="RefSeq" id="WP_250868603.1">
    <property type="nucleotide sequence ID" value="NZ_JAGSOI010000041.1"/>
</dbReference>
<organism evidence="1 2">
    <name type="scientific">Methanococcoides seepicolus</name>
    <dbReference type="NCBI Taxonomy" id="2828780"/>
    <lineage>
        <taxon>Archaea</taxon>
        <taxon>Methanobacteriati</taxon>
        <taxon>Methanobacteriota</taxon>
        <taxon>Stenosarchaea group</taxon>
        <taxon>Methanomicrobia</taxon>
        <taxon>Methanosarcinales</taxon>
        <taxon>Methanosarcinaceae</taxon>
        <taxon>Methanococcoides</taxon>
    </lineage>
</organism>
<dbReference type="Proteomes" id="UP001056766">
    <property type="component" value="Unassembled WGS sequence"/>
</dbReference>
<evidence type="ECO:0000313" key="2">
    <source>
        <dbReference type="Proteomes" id="UP001056766"/>
    </source>
</evidence>
<reference evidence="1" key="1">
    <citation type="journal article" date="2021" name="mSystems">
        <title>Bacteria and Archaea Synergistically Convert Glycine Betaine to Biogenic Methane in the Formosa Cold Seep of the South China Sea.</title>
        <authorList>
            <person name="Li L."/>
            <person name="Zhang W."/>
            <person name="Zhang S."/>
            <person name="Song L."/>
            <person name="Sun Q."/>
            <person name="Zhang H."/>
            <person name="Xiang H."/>
            <person name="Dong X."/>
        </authorList>
    </citation>
    <scope>NUCLEOTIDE SEQUENCE</scope>
    <source>
        <strain evidence="1">LLY</strain>
    </source>
</reference>
<comment type="caution">
    <text evidence="1">The sequence shown here is derived from an EMBL/GenBank/DDBJ whole genome shotgun (WGS) entry which is preliminary data.</text>
</comment>
<proteinExistence type="predicted"/>
<reference evidence="1" key="2">
    <citation type="submission" date="2021-04" db="EMBL/GenBank/DDBJ databases">
        <authorList>
            <person name="Dong X."/>
        </authorList>
    </citation>
    <scope>NUCLEOTIDE SEQUENCE</scope>
    <source>
        <strain evidence="1">LLY</strain>
    </source>
</reference>
<evidence type="ECO:0000313" key="1">
    <source>
        <dbReference type="EMBL" id="MCM1987262.1"/>
    </source>
</evidence>